<accession>A0ABP6XZE6</accession>
<evidence type="ECO:0000313" key="10">
    <source>
        <dbReference type="EMBL" id="GAA3572481.1"/>
    </source>
</evidence>
<evidence type="ECO:0000256" key="2">
    <source>
        <dbReference type="ARBA" id="ARBA00022475"/>
    </source>
</evidence>
<evidence type="ECO:0000256" key="4">
    <source>
        <dbReference type="ARBA" id="ARBA00022989"/>
    </source>
</evidence>
<evidence type="ECO:0000256" key="5">
    <source>
        <dbReference type="ARBA" id="ARBA00023136"/>
    </source>
</evidence>
<gene>
    <name evidence="10" type="ORF">GCM10022197_31540</name>
</gene>
<reference evidence="11" key="1">
    <citation type="journal article" date="2019" name="Int. J. Syst. Evol. Microbiol.">
        <title>The Global Catalogue of Microorganisms (GCM) 10K type strain sequencing project: providing services to taxonomists for standard genome sequencing and annotation.</title>
        <authorList>
            <consortium name="The Broad Institute Genomics Platform"/>
            <consortium name="The Broad Institute Genome Sequencing Center for Infectious Disease"/>
            <person name="Wu L."/>
            <person name="Ma J."/>
        </authorList>
    </citation>
    <scope>NUCLEOTIDE SEQUENCE [LARGE SCALE GENOMIC DNA]</scope>
    <source>
        <strain evidence="11">JCM 16540</strain>
    </source>
</reference>
<keyword evidence="3 7" id="KW-0812">Transmembrane</keyword>
<comment type="caution">
    <text evidence="10">The sequence shown here is derived from an EMBL/GenBank/DDBJ whole genome shotgun (WGS) entry which is preliminary data.</text>
</comment>
<comment type="subcellular location">
    <subcellularLocation>
        <location evidence="1">Cell membrane</location>
        <topology evidence="1">Multi-pass membrane protein</topology>
    </subcellularLocation>
</comment>
<dbReference type="Proteomes" id="UP001500767">
    <property type="component" value="Unassembled WGS sequence"/>
</dbReference>
<dbReference type="Pfam" id="PF02687">
    <property type="entry name" value="FtsX"/>
    <property type="match status" value="1"/>
</dbReference>
<dbReference type="Pfam" id="PF12704">
    <property type="entry name" value="MacB_PCD"/>
    <property type="match status" value="1"/>
</dbReference>
<dbReference type="PANTHER" id="PTHR30572">
    <property type="entry name" value="MEMBRANE COMPONENT OF TRANSPORTER-RELATED"/>
    <property type="match status" value="1"/>
</dbReference>
<evidence type="ECO:0000256" key="1">
    <source>
        <dbReference type="ARBA" id="ARBA00004651"/>
    </source>
</evidence>
<comment type="similarity">
    <text evidence="6">Belongs to the ABC-4 integral membrane protein family.</text>
</comment>
<name>A0ABP6XZE6_9ACTN</name>
<dbReference type="RefSeq" id="WP_204913552.1">
    <property type="nucleotide sequence ID" value="NZ_BAAAYR010000004.1"/>
</dbReference>
<keyword evidence="11" id="KW-1185">Reference proteome</keyword>
<evidence type="ECO:0000259" key="9">
    <source>
        <dbReference type="Pfam" id="PF12704"/>
    </source>
</evidence>
<dbReference type="InterPro" id="IPR003838">
    <property type="entry name" value="ABC3_permease_C"/>
</dbReference>
<proteinExistence type="inferred from homology"/>
<feature type="domain" description="MacB-like periplasmic core" evidence="9">
    <location>
        <begin position="31"/>
        <end position="253"/>
    </location>
</feature>
<feature type="transmembrane region" description="Helical" evidence="7">
    <location>
        <begin position="32"/>
        <end position="52"/>
    </location>
</feature>
<dbReference type="InterPro" id="IPR050250">
    <property type="entry name" value="Macrolide_Exporter_MacB"/>
</dbReference>
<evidence type="ECO:0000313" key="11">
    <source>
        <dbReference type="Proteomes" id="UP001500767"/>
    </source>
</evidence>
<feature type="transmembrane region" description="Helical" evidence="7">
    <location>
        <begin position="390"/>
        <end position="410"/>
    </location>
</feature>
<dbReference type="EMBL" id="BAAAYR010000004">
    <property type="protein sequence ID" value="GAA3572481.1"/>
    <property type="molecule type" value="Genomic_DNA"/>
</dbReference>
<evidence type="ECO:0000256" key="3">
    <source>
        <dbReference type="ARBA" id="ARBA00022692"/>
    </source>
</evidence>
<feature type="domain" description="ABC3 transporter permease C-terminal" evidence="8">
    <location>
        <begin position="308"/>
        <end position="419"/>
    </location>
</feature>
<evidence type="ECO:0000259" key="8">
    <source>
        <dbReference type="Pfam" id="PF02687"/>
    </source>
</evidence>
<sequence length="427" mass="42507">MSGPPSRAPRVRGGETLGIALESVRTHRMRSLLTVLGIWIGIASVTLTVGLGQGAQQKVAEQIDSLGSNLLVVSPGSSTTGGVRAGRGTATTLTLADAQALADPAVAPDVAHVAPVRTTSSVLTQGTTTWTTTVTATTPDWLGVRARTLSAGRFLTPADETTAAHVLVLGDTTVSELGLRSGVGSTVTLGGTAFTVVGVLAASGSSGTTDEDDLAVTPMSTAEQVLGSGTAGSVSSIYLEGASGERLSAAYQEAYAALATRHGTGATTTAGTGAGAVSSVDFAITSQQSLVQAATATSKTLTVLLAGVAGISLLVGGIGVMNIMLVSVSERIREIGLRKALGAPPSLIRSQFLAEACLLSLAGGVLGLGTGYLGAWLLPSLIDQPVTISLPASFGALGVALAVGVVAGVYPASRAARLAPIDALRSD</sequence>
<keyword evidence="5 7" id="KW-0472">Membrane</keyword>
<keyword evidence="4 7" id="KW-1133">Transmembrane helix</keyword>
<dbReference type="PANTHER" id="PTHR30572:SF4">
    <property type="entry name" value="ABC TRANSPORTER PERMEASE YTRF"/>
    <property type="match status" value="1"/>
</dbReference>
<keyword evidence="2" id="KW-1003">Cell membrane</keyword>
<feature type="transmembrane region" description="Helical" evidence="7">
    <location>
        <begin position="356"/>
        <end position="378"/>
    </location>
</feature>
<organism evidence="10 11">
    <name type="scientific">Microlunatus spumicola</name>
    <dbReference type="NCBI Taxonomy" id="81499"/>
    <lineage>
        <taxon>Bacteria</taxon>
        <taxon>Bacillati</taxon>
        <taxon>Actinomycetota</taxon>
        <taxon>Actinomycetes</taxon>
        <taxon>Propionibacteriales</taxon>
        <taxon>Propionibacteriaceae</taxon>
        <taxon>Microlunatus</taxon>
    </lineage>
</organism>
<feature type="transmembrane region" description="Helical" evidence="7">
    <location>
        <begin position="303"/>
        <end position="328"/>
    </location>
</feature>
<dbReference type="InterPro" id="IPR025857">
    <property type="entry name" value="MacB_PCD"/>
</dbReference>
<evidence type="ECO:0000256" key="6">
    <source>
        <dbReference type="ARBA" id="ARBA00038076"/>
    </source>
</evidence>
<evidence type="ECO:0000256" key="7">
    <source>
        <dbReference type="SAM" id="Phobius"/>
    </source>
</evidence>
<protein>
    <submittedName>
        <fullName evidence="10">ABC transporter permease</fullName>
    </submittedName>
</protein>